<reference evidence="3" key="1">
    <citation type="journal article" date="2023" name="Commun. Biol.">
        <title>Genome analysis of Parmales, the sister group of diatoms, reveals the evolutionary specialization of diatoms from phago-mixotrophs to photoautotrophs.</title>
        <authorList>
            <person name="Ban H."/>
            <person name="Sato S."/>
            <person name="Yoshikawa S."/>
            <person name="Yamada K."/>
            <person name="Nakamura Y."/>
            <person name="Ichinomiya M."/>
            <person name="Sato N."/>
            <person name="Blanc-Mathieu R."/>
            <person name="Endo H."/>
            <person name="Kuwata A."/>
            <person name="Ogata H."/>
        </authorList>
    </citation>
    <scope>NUCLEOTIDE SEQUENCE [LARGE SCALE GENOMIC DNA]</scope>
    <source>
        <strain evidence="3">NIES 3701</strain>
    </source>
</reference>
<proteinExistence type="predicted"/>
<comment type="caution">
    <text evidence="2">The sequence shown here is derived from an EMBL/GenBank/DDBJ whole genome shotgun (WGS) entry which is preliminary data.</text>
</comment>
<keyword evidence="3" id="KW-1185">Reference proteome</keyword>
<dbReference type="EMBL" id="BRXY01000334">
    <property type="protein sequence ID" value="GMH87887.1"/>
    <property type="molecule type" value="Genomic_DNA"/>
</dbReference>
<protein>
    <submittedName>
        <fullName evidence="2">Uncharacterized protein</fullName>
    </submittedName>
</protein>
<feature type="region of interest" description="Disordered" evidence="1">
    <location>
        <begin position="36"/>
        <end position="58"/>
    </location>
</feature>
<evidence type="ECO:0000313" key="2">
    <source>
        <dbReference type="EMBL" id="GMH87887.1"/>
    </source>
</evidence>
<dbReference type="AlphaFoldDB" id="A0A9W7ERA0"/>
<dbReference type="Proteomes" id="UP001165085">
    <property type="component" value="Unassembled WGS sequence"/>
</dbReference>
<organism evidence="2 3">
    <name type="scientific">Triparma strigata</name>
    <dbReference type="NCBI Taxonomy" id="1606541"/>
    <lineage>
        <taxon>Eukaryota</taxon>
        <taxon>Sar</taxon>
        <taxon>Stramenopiles</taxon>
        <taxon>Ochrophyta</taxon>
        <taxon>Bolidophyceae</taxon>
        <taxon>Parmales</taxon>
        <taxon>Triparmaceae</taxon>
        <taxon>Triparma</taxon>
    </lineage>
</organism>
<sequence length="85" mass="8998">MLSDVNALSSCTALTSLDLSFCRALKDVDAIRDLQPCRPKRRTSAPAAPSPASSSTDAPLAMRIRMALLPRYLLGSAEPVPCPAV</sequence>
<name>A0A9W7ERA0_9STRA</name>
<evidence type="ECO:0000313" key="3">
    <source>
        <dbReference type="Proteomes" id="UP001165085"/>
    </source>
</evidence>
<accession>A0A9W7ERA0</accession>
<gene>
    <name evidence="2" type="ORF">TrST_g51</name>
</gene>
<feature type="compositionally biased region" description="Low complexity" evidence="1">
    <location>
        <begin position="44"/>
        <end position="58"/>
    </location>
</feature>
<evidence type="ECO:0000256" key="1">
    <source>
        <dbReference type="SAM" id="MobiDB-lite"/>
    </source>
</evidence>